<gene>
    <name evidence="3" type="ORF">DAT561_0316</name>
</gene>
<dbReference type="GO" id="GO:0016829">
    <property type="term" value="F:lyase activity"/>
    <property type="evidence" value="ECO:0007669"/>
    <property type="project" value="UniProtKB-KW"/>
</dbReference>
<protein>
    <submittedName>
        <fullName evidence="3">Rhamnogalacturonate lyase</fullName>
    </submittedName>
</protein>
<proteinExistence type="predicted"/>
<dbReference type="GO" id="GO:0005975">
    <property type="term" value="P:carbohydrate metabolic process"/>
    <property type="evidence" value="ECO:0007669"/>
    <property type="project" value="InterPro"/>
</dbReference>
<keyword evidence="3" id="KW-0456">Lyase</keyword>
<dbReference type="SUPFAM" id="SSF74650">
    <property type="entry name" value="Galactose mutarotase-like"/>
    <property type="match status" value="1"/>
</dbReference>
<dbReference type="InterPro" id="IPR029411">
    <property type="entry name" value="RG-lyase_III"/>
</dbReference>
<dbReference type="PANTHER" id="PTHR32018">
    <property type="entry name" value="RHAMNOGALACTURONATE LYASE FAMILY PROTEIN"/>
    <property type="match status" value="1"/>
</dbReference>
<dbReference type="EMBL" id="AP018492">
    <property type="protein sequence ID" value="BBC60455.1"/>
    <property type="molecule type" value="Genomic_DNA"/>
</dbReference>
<dbReference type="PANTHER" id="PTHR32018:SF1">
    <property type="entry name" value="RHAMNOGALACTURONAN ENDOLYASE"/>
    <property type="match status" value="1"/>
</dbReference>
<organism evidence="3 4">
    <name type="scientific">Melissococcus plutonius</name>
    <dbReference type="NCBI Taxonomy" id="33970"/>
    <lineage>
        <taxon>Bacteria</taxon>
        <taxon>Bacillati</taxon>
        <taxon>Bacillota</taxon>
        <taxon>Bacilli</taxon>
        <taxon>Lactobacillales</taxon>
        <taxon>Enterococcaceae</taxon>
        <taxon>Melissococcus</taxon>
    </lineage>
</organism>
<evidence type="ECO:0000259" key="1">
    <source>
        <dbReference type="Pfam" id="PF14683"/>
    </source>
</evidence>
<name>A0A2Z5Y0R1_9ENTE</name>
<dbReference type="CDD" id="cd10320">
    <property type="entry name" value="RGL4_N"/>
    <property type="match status" value="1"/>
</dbReference>
<evidence type="ECO:0000313" key="3">
    <source>
        <dbReference type="EMBL" id="BBC60455.1"/>
    </source>
</evidence>
<dbReference type="Proteomes" id="UP000269226">
    <property type="component" value="Chromosome"/>
</dbReference>
<dbReference type="Gene3D" id="2.60.120.260">
    <property type="entry name" value="Galactose-binding domain-like"/>
    <property type="match status" value="1"/>
</dbReference>
<evidence type="ECO:0000259" key="2">
    <source>
        <dbReference type="Pfam" id="PF14686"/>
    </source>
</evidence>
<dbReference type="SUPFAM" id="SSF49785">
    <property type="entry name" value="Galactose-binding domain-like"/>
    <property type="match status" value="1"/>
</dbReference>
<dbReference type="Gene3D" id="2.70.98.10">
    <property type="match status" value="1"/>
</dbReference>
<dbReference type="Pfam" id="PF14686">
    <property type="entry name" value="fn3_3"/>
    <property type="match status" value="1"/>
</dbReference>
<dbReference type="RefSeq" id="WP_015694535.1">
    <property type="nucleotide sequence ID" value="NZ_AP018492.1"/>
</dbReference>
<dbReference type="InterPro" id="IPR011013">
    <property type="entry name" value="Gal_mutarotase_sf_dom"/>
</dbReference>
<dbReference type="InterPro" id="IPR029413">
    <property type="entry name" value="RG-lyase_II"/>
</dbReference>
<dbReference type="GeneID" id="57042877"/>
<sequence length="550" mass="63892">MELIVNGFACKIKNQLIEITFSSKVRATSLLYKGKEMIDVKNSPKEGNSFYCDYFDGQLHGVTPTELKVIENNNNWIHIAYIDDKTPVNLEYHLLVKNNDPAIYGYVIASTKDVGHEIGQFRTVYRVNRTLFPIAYNHERQGLQPSSKYLAKHEKLQDETFKLPDSGKYSNSNIYSKYDYSGYFKDNDFWGHYGEKYGFWFIPIDKSGYASGPLRQDLLVHYDGITLNCLSGSHYGVDSFNASPNWQKLYGPWCIYINDGNDKLTDVKKRVAQEQAHFPNIWLSSKEKNYPKQVFTLTGNLQLNQEDKIYDWMVVLTNEKGDYYNHNAGHIYYAETKKSNHFTMNHIQPGTYHMYAYIRHTGISEEFYLGSYKINKNLNLDKLIVDYKEKPLIWKIGGYSKTTESFKFGDQLRNHIWKDLTPATLNYRIGSKDDWYYLQSNRGEWMIQFKKPKQTAKNYLLTVCLAGTSYQASSEQAGTDIKYTVKLNDTILNTYTFENDRSAYRSSVTGGRTQKLQMKISAEQLIDNNVIHFQTNGYVAYDMIKLEIEE</sequence>
<dbReference type="InterPro" id="IPR008979">
    <property type="entry name" value="Galactose-bd-like_sf"/>
</dbReference>
<dbReference type="Pfam" id="PF14683">
    <property type="entry name" value="CBM-like"/>
    <property type="match status" value="1"/>
</dbReference>
<feature type="domain" description="Rhamnogalacturonan lyase" evidence="1">
    <location>
        <begin position="393"/>
        <end position="546"/>
    </location>
</feature>
<dbReference type="InterPro" id="IPR051850">
    <property type="entry name" value="Polysacch_Lyase_4"/>
</dbReference>
<dbReference type="AlphaFoldDB" id="A0A2Z5Y0R1"/>
<dbReference type="GO" id="GO:0030246">
    <property type="term" value="F:carbohydrate binding"/>
    <property type="evidence" value="ECO:0007669"/>
    <property type="project" value="InterPro"/>
</dbReference>
<feature type="domain" description="Rhamnogalacturonan lyase" evidence="2">
    <location>
        <begin position="314"/>
        <end position="357"/>
    </location>
</feature>
<accession>A0A2Z5Y0R1</accession>
<dbReference type="CDD" id="cd10317">
    <property type="entry name" value="RGL4_C"/>
    <property type="match status" value="1"/>
</dbReference>
<evidence type="ECO:0000313" key="4">
    <source>
        <dbReference type="Proteomes" id="UP000269226"/>
    </source>
</evidence>
<reference evidence="3 4" key="1">
    <citation type="submission" date="2018-01" db="EMBL/GenBank/DDBJ databases">
        <title>Whole genome sequence of Melissococcus plutonius DAT561.</title>
        <authorList>
            <person name="Okumura K."/>
            <person name="Takamatsu D."/>
            <person name="Okura M."/>
        </authorList>
    </citation>
    <scope>NUCLEOTIDE SEQUENCE [LARGE SCALE GENOMIC DNA]</scope>
    <source>
        <strain evidence="3 4">DAT561</strain>
    </source>
</reference>
<dbReference type="InterPro" id="IPR014718">
    <property type="entry name" value="GH-type_carb-bd"/>
</dbReference>